<dbReference type="AlphaFoldDB" id="A0A2U1JKL4"/>
<dbReference type="PROSITE" id="PS00622">
    <property type="entry name" value="HTH_LUXR_1"/>
    <property type="match status" value="1"/>
</dbReference>
<keyword evidence="1" id="KW-0805">Transcription regulation</keyword>
<dbReference type="RefSeq" id="WP_116764745.1">
    <property type="nucleotide sequence ID" value="NZ_QCZH01000034.1"/>
</dbReference>
<dbReference type="Gene3D" id="1.10.10.10">
    <property type="entry name" value="Winged helix-like DNA-binding domain superfamily/Winged helix DNA-binding domain"/>
    <property type="match status" value="1"/>
</dbReference>
<dbReference type="InterPro" id="IPR000792">
    <property type="entry name" value="Tscrpt_reg_LuxR_C"/>
</dbReference>
<evidence type="ECO:0000256" key="2">
    <source>
        <dbReference type="ARBA" id="ARBA00023125"/>
    </source>
</evidence>
<name>A0A2U1JKL4_9FLAO</name>
<proteinExistence type="predicted"/>
<dbReference type="Gene3D" id="3.30.450.20">
    <property type="entry name" value="PAS domain"/>
    <property type="match status" value="1"/>
</dbReference>
<evidence type="ECO:0000313" key="5">
    <source>
        <dbReference type="EMBL" id="PWA05519.1"/>
    </source>
</evidence>
<dbReference type="InterPro" id="IPR016032">
    <property type="entry name" value="Sig_transdc_resp-reg_C-effctor"/>
</dbReference>
<dbReference type="Proteomes" id="UP000245618">
    <property type="component" value="Unassembled WGS sequence"/>
</dbReference>
<dbReference type="SUPFAM" id="SSF46894">
    <property type="entry name" value="C-terminal effector domain of the bipartite response regulators"/>
    <property type="match status" value="1"/>
</dbReference>
<evidence type="ECO:0000256" key="1">
    <source>
        <dbReference type="ARBA" id="ARBA00023015"/>
    </source>
</evidence>
<reference evidence="5 6" key="1">
    <citation type="submission" date="2018-04" db="EMBL/GenBank/DDBJ databases">
        <title>Flavobacterium sp. nov., isolated from glacier ice.</title>
        <authorList>
            <person name="Liu Q."/>
            <person name="Xin Y.-H."/>
        </authorList>
    </citation>
    <scope>NUCLEOTIDE SEQUENCE [LARGE SCALE GENOMIC DNA]</scope>
    <source>
        <strain evidence="5 6">LB2P30</strain>
    </source>
</reference>
<accession>A0A2U1JKL4</accession>
<evidence type="ECO:0000256" key="3">
    <source>
        <dbReference type="ARBA" id="ARBA00023163"/>
    </source>
</evidence>
<evidence type="ECO:0000259" key="4">
    <source>
        <dbReference type="PROSITE" id="PS50043"/>
    </source>
</evidence>
<dbReference type="PANTHER" id="PTHR44688:SF16">
    <property type="entry name" value="DNA-BINDING TRANSCRIPTIONAL ACTIVATOR DEVR_DOSR"/>
    <property type="match status" value="1"/>
</dbReference>
<gene>
    <name evidence="5" type="ORF">DB891_16825</name>
</gene>
<sequence length="261" mass="30631">MNNNYLNYKTLINHQEAEIISSVDWSVLSKFRDEINQLASVPFGILPTFYILNYQTNEYEFISKEFQFFSKHKVEEIMEGGIEKFLSIYQKDDFELYSEQIFSKNLEVILDTKPEERGQLIFTNTYRIFNHDKTISHILQKNRIIADPITGIPLHAYGSVSDLSNLKLFNRELYHRIEKTDALDSNKKMILLSNSYKVYDEDKKLTPQENRILELLIKGLTTKEIAQKLFVSFHTIDAHRSNILTKTNSKNVVQLISNFMK</sequence>
<feature type="domain" description="HTH luxR-type" evidence="4">
    <location>
        <begin position="198"/>
        <end position="261"/>
    </location>
</feature>
<keyword evidence="3" id="KW-0804">Transcription</keyword>
<dbReference type="InterPro" id="IPR036388">
    <property type="entry name" value="WH-like_DNA-bd_sf"/>
</dbReference>
<comment type="caution">
    <text evidence="5">The sequence shown here is derived from an EMBL/GenBank/DDBJ whole genome shotgun (WGS) entry which is preliminary data.</text>
</comment>
<dbReference type="PANTHER" id="PTHR44688">
    <property type="entry name" value="DNA-BINDING TRANSCRIPTIONAL ACTIVATOR DEVR_DOSR"/>
    <property type="match status" value="1"/>
</dbReference>
<keyword evidence="2" id="KW-0238">DNA-binding</keyword>
<dbReference type="GO" id="GO:0003677">
    <property type="term" value="F:DNA binding"/>
    <property type="evidence" value="ECO:0007669"/>
    <property type="project" value="UniProtKB-KW"/>
</dbReference>
<organism evidence="5 6">
    <name type="scientific">Flavobacterium laiguense</name>
    <dbReference type="NCBI Taxonomy" id="2169409"/>
    <lineage>
        <taxon>Bacteria</taxon>
        <taxon>Pseudomonadati</taxon>
        <taxon>Bacteroidota</taxon>
        <taxon>Flavobacteriia</taxon>
        <taxon>Flavobacteriales</taxon>
        <taxon>Flavobacteriaceae</taxon>
        <taxon>Flavobacterium</taxon>
    </lineage>
</organism>
<protein>
    <recommendedName>
        <fullName evidence="4">HTH luxR-type domain-containing protein</fullName>
    </recommendedName>
</protein>
<dbReference type="PRINTS" id="PR00038">
    <property type="entry name" value="HTHLUXR"/>
</dbReference>
<dbReference type="EMBL" id="QCZH01000034">
    <property type="protein sequence ID" value="PWA05519.1"/>
    <property type="molecule type" value="Genomic_DNA"/>
</dbReference>
<dbReference type="GO" id="GO:0006355">
    <property type="term" value="P:regulation of DNA-templated transcription"/>
    <property type="evidence" value="ECO:0007669"/>
    <property type="project" value="InterPro"/>
</dbReference>
<dbReference type="SMART" id="SM00421">
    <property type="entry name" value="HTH_LUXR"/>
    <property type="match status" value="1"/>
</dbReference>
<keyword evidence="6" id="KW-1185">Reference proteome</keyword>
<dbReference type="CDD" id="cd06170">
    <property type="entry name" value="LuxR_C_like"/>
    <property type="match status" value="1"/>
</dbReference>
<dbReference type="Pfam" id="PF00196">
    <property type="entry name" value="GerE"/>
    <property type="match status" value="1"/>
</dbReference>
<evidence type="ECO:0000313" key="6">
    <source>
        <dbReference type="Proteomes" id="UP000245618"/>
    </source>
</evidence>
<dbReference type="OrthoDB" id="965844at2"/>
<dbReference type="PROSITE" id="PS50043">
    <property type="entry name" value="HTH_LUXR_2"/>
    <property type="match status" value="1"/>
</dbReference>